<name>A0ABV9KGM2_9RHOB</name>
<accession>A0ABV9KGM2</accession>
<reference evidence="2" key="1">
    <citation type="journal article" date="2019" name="Int. J. Syst. Evol. Microbiol.">
        <title>The Global Catalogue of Microorganisms (GCM) 10K type strain sequencing project: providing services to taxonomists for standard genome sequencing and annotation.</title>
        <authorList>
            <consortium name="The Broad Institute Genomics Platform"/>
            <consortium name="The Broad Institute Genome Sequencing Center for Infectious Disease"/>
            <person name="Wu L."/>
            <person name="Ma J."/>
        </authorList>
    </citation>
    <scope>NUCLEOTIDE SEQUENCE [LARGE SCALE GENOMIC DNA]</scope>
    <source>
        <strain evidence="2">CGMCC 4.7283</strain>
    </source>
</reference>
<dbReference type="EMBL" id="JBHSGI010000009">
    <property type="protein sequence ID" value="MFC4669071.1"/>
    <property type="molecule type" value="Genomic_DNA"/>
</dbReference>
<evidence type="ECO:0000313" key="2">
    <source>
        <dbReference type="Proteomes" id="UP001595973"/>
    </source>
</evidence>
<organism evidence="1 2">
    <name type="scientific">Seohaeicola nanhaiensis</name>
    <dbReference type="NCBI Taxonomy" id="1387282"/>
    <lineage>
        <taxon>Bacteria</taxon>
        <taxon>Pseudomonadati</taxon>
        <taxon>Pseudomonadota</taxon>
        <taxon>Alphaproteobacteria</taxon>
        <taxon>Rhodobacterales</taxon>
        <taxon>Roseobacteraceae</taxon>
        <taxon>Seohaeicola</taxon>
    </lineage>
</organism>
<dbReference type="SUPFAM" id="SSF51735">
    <property type="entry name" value="NAD(P)-binding Rossmann-fold domains"/>
    <property type="match status" value="1"/>
</dbReference>
<dbReference type="Proteomes" id="UP001595973">
    <property type="component" value="Unassembled WGS sequence"/>
</dbReference>
<dbReference type="RefSeq" id="WP_380717480.1">
    <property type="nucleotide sequence ID" value="NZ_JBHSGI010000009.1"/>
</dbReference>
<sequence>MTHTVLILGATGRFGSAAAEAFAAAGWSVRPYDRASGDLTRAAWGADVIVNAWNPAYPDWPSQVPGLTDKVIKVARQTGAAVIIPGNVYVFGEQTPAPWSEETPHAAANELGRIRVALEAAYRAAGVRTIVLRAGDFIDIGATGNWFDRVVTAKLARGVVQYPGNPEIPHAWAYLPDMARAAVMLAEMRETLPAFADIPFPGFTLTGTELAAALSRTLGRPLRLKRYPLLPPRLLSPLWPMARRLVEMSYLWRTPHWLDRARFDALLPEFRATQLEAALATAVGSEAVERPGAGVGSEA</sequence>
<dbReference type="Gene3D" id="3.40.50.720">
    <property type="entry name" value="NAD(P)-binding Rossmann-like Domain"/>
    <property type="match status" value="1"/>
</dbReference>
<gene>
    <name evidence="1" type="ORF">ACFO5X_10935</name>
</gene>
<evidence type="ECO:0000313" key="1">
    <source>
        <dbReference type="EMBL" id="MFC4669071.1"/>
    </source>
</evidence>
<comment type="caution">
    <text evidence="1">The sequence shown here is derived from an EMBL/GenBank/DDBJ whole genome shotgun (WGS) entry which is preliminary data.</text>
</comment>
<protein>
    <submittedName>
        <fullName evidence="1">Epimerase</fullName>
    </submittedName>
</protein>
<proteinExistence type="predicted"/>
<keyword evidence="2" id="KW-1185">Reference proteome</keyword>
<dbReference type="InterPro" id="IPR036291">
    <property type="entry name" value="NAD(P)-bd_dom_sf"/>
</dbReference>